<feature type="non-terminal residue" evidence="2">
    <location>
        <position position="1058"/>
    </location>
</feature>
<keyword evidence="1" id="KW-0472">Membrane</keyword>
<gene>
    <name evidence="2" type="ORF">HX829_32740</name>
</gene>
<reference evidence="2 3" key="1">
    <citation type="submission" date="2020-04" db="EMBL/GenBank/DDBJ databases">
        <title>Molecular characterization of pseudomonads from Agaricus bisporus reveal novel blotch 2 pathogens in Western Europe.</title>
        <authorList>
            <person name="Taparia T."/>
            <person name="Krijger M."/>
            <person name="Haynes E."/>
            <person name="Elpinstone J.G."/>
            <person name="Noble R."/>
            <person name="Van Der Wolf J."/>
        </authorList>
    </citation>
    <scope>NUCLEOTIDE SEQUENCE [LARGE SCALE GENOMIC DNA]</scope>
    <source>
        <strain evidence="2 3">F1001</strain>
    </source>
</reference>
<dbReference type="Proteomes" id="UP000582981">
    <property type="component" value="Unassembled WGS sequence"/>
</dbReference>
<feature type="transmembrane region" description="Helical" evidence="1">
    <location>
        <begin position="964"/>
        <end position="983"/>
    </location>
</feature>
<accession>A0A7Y7WKM2</accession>
<feature type="non-terminal residue" evidence="2">
    <location>
        <position position="1"/>
    </location>
</feature>
<name>A0A7Y7WKM2_9PSED</name>
<organism evidence="2 3">
    <name type="scientific">Pseudomonas gingeri</name>
    <dbReference type="NCBI Taxonomy" id="117681"/>
    <lineage>
        <taxon>Bacteria</taxon>
        <taxon>Pseudomonadati</taxon>
        <taxon>Pseudomonadota</taxon>
        <taxon>Gammaproteobacteria</taxon>
        <taxon>Pseudomonadales</taxon>
        <taxon>Pseudomonadaceae</taxon>
        <taxon>Pseudomonas</taxon>
    </lineage>
</organism>
<keyword evidence="1" id="KW-0812">Transmembrane</keyword>
<dbReference type="EMBL" id="JACAPU010000065">
    <property type="protein sequence ID" value="NWB51247.1"/>
    <property type="molecule type" value="Genomic_DNA"/>
</dbReference>
<evidence type="ECO:0000256" key="1">
    <source>
        <dbReference type="SAM" id="Phobius"/>
    </source>
</evidence>
<evidence type="ECO:0000313" key="3">
    <source>
        <dbReference type="Proteomes" id="UP000582981"/>
    </source>
</evidence>
<dbReference type="AlphaFoldDB" id="A0A7Y7WKM2"/>
<protein>
    <submittedName>
        <fullName evidence="2">Uncharacterized protein</fullName>
    </submittedName>
</protein>
<dbReference type="RefSeq" id="WP_177145890.1">
    <property type="nucleotide sequence ID" value="NZ_JACAPU010000065.1"/>
</dbReference>
<keyword evidence="1" id="KW-1133">Transmembrane helix</keyword>
<feature type="transmembrane region" description="Helical" evidence="1">
    <location>
        <begin position="990"/>
        <end position="1014"/>
    </location>
</feature>
<feature type="transmembrane region" description="Helical" evidence="1">
    <location>
        <begin position="936"/>
        <end position="958"/>
    </location>
</feature>
<sequence>SSNDLTDGPACESQAFIVQVIGKAHLPGQRLLICNKDRQPDLALTQRNRPLTLDKSWCSSVLHAWDWQPGRRLMLEIDSRDGTPLRLPLLDDLLVTPRQMEAQWNQIVPVLPFVPLPGVNSQYDHGTPVLCRAGFIYVFYRQRLWRELQVDVDEQGPRFRDIDVARYRQGEGFKTGPRIASGQALEDIWLPASWNNQRVTDLQLCFSEIQLSAPRLLRLEQDAALRQQRCQSPALYCTNDDFRHLFSNGPDGQAMLEAFSAFDANNATNQSASGRAHTTWLNLRQQAFPVQIAAWQRARQPGYEWQFDQPARYLCDPQARYPARCLEQAQAMVEDDMPGESPEPLESGAWAHCLERIVEPEDSALDPLWQAQAPGVDVLQRARARQLCGVLLEDPYYRLRHLQARLSDQQRLLHLCGAWASRQAHHASALLIQQLIVPGEIGGKKNPLQHSLDILGKRGRCEINRLTAARERAQIWRRLDLGQTLLSDSLQQPSVQQAVADHLSLEHFEYAAALHFVSRLFTLLAPHPAQLDALAVNGDITDAATGVSLVNSGVSAGQRFISALATDRRHPLHPMLWPDPDQQDLSRPYLMPLIAAPNLGDGHWRATELAKMEQLGAPNAEQQTQLDAILLAGLLGNGSLNSTLTVQLKAAAATLINLYENLQGAVDTAYKATQEARLILSDVPPPFPDPLLLRLNRQGVAQLRSLMPETFGDLFIIERRDFKVESHYLFGLRDLSREPERPLRHYGEFLGEHGRPIKPAPLRRGQVRNGAQLVVMPFHHPTARRISELNRHIDAVHRYDQQQHAAQQQQARAQGALQETLNRFEAQKSSTVYRALDSVPFTAAVLMLELWNVRNEFDAWDQAKREKGKLRADTGVVAGVVDLMIAIEALSIKLAGSQSVLASARLTLFTLPEAPVSWLLGATLAKRVNRQITTRLLFQTNAGVLFVGLNLYDAWYTYQWGDNAYWGYLTMAIGGLAGVIGGLTLGGPTVLGLGPAGWTALILILAGAGGAYLLSNTPLEDWLKCGPFGPNAGSLGTHLKEPKQAFYYLVSLFADLRI</sequence>
<comment type="caution">
    <text evidence="2">The sequence shown here is derived from an EMBL/GenBank/DDBJ whole genome shotgun (WGS) entry which is preliminary data.</text>
</comment>
<evidence type="ECO:0000313" key="2">
    <source>
        <dbReference type="EMBL" id="NWB51247.1"/>
    </source>
</evidence>
<dbReference type="CDD" id="cd20705">
    <property type="entry name" value="MIX_I"/>
    <property type="match status" value="1"/>
</dbReference>
<proteinExistence type="predicted"/>